<dbReference type="InterPro" id="IPR021109">
    <property type="entry name" value="Peptidase_aspartic_dom_sf"/>
</dbReference>
<dbReference type="GeneID" id="93580544"/>
<proteinExistence type="predicted"/>
<evidence type="ECO:0000313" key="3">
    <source>
        <dbReference type="Proteomes" id="UP000184499"/>
    </source>
</evidence>
<organism evidence="2 3">
    <name type="scientific">Aspergillus brasiliensis (strain CBS 101740 / IMI 381727 / IBT 21946)</name>
    <dbReference type="NCBI Taxonomy" id="767769"/>
    <lineage>
        <taxon>Eukaryota</taxon>
        <taxon>Fungi</taxon>
        <taxon>Dikarya</taxon>
        <taxon>Ascomycota</taxon>
        <taxon>Pezizomycotina</taxon>
        <taxon>Eurotiomycetes</taxon>
        <taxon>Eurotiomycetidae</taxon>
        <taxon>Eurotiales</taxon>
        <taxon>Aspergillaceae</taxon>
        <taxon>Aspergillus</taxon>
        <taxon>Aspergillus subgen. Circumdati</taxon>
    </lineage>
</organism>
<dbReference type="STRING" id="767769.A0A1L9U5S7"/>
<dbReference type="EMBL" id="KV878696">
    <property type="protein sequence ID" value="OJJ67017.1"/>
    <property type="molecule type" value="Genomic_DNA"/>
</dbReference>
<dbReference type="SUPFAM" id="SSF50630">
    <property type="entry name" value="Acid proteases"/>
    <property type="match status" value="1"/>
</dbReference>
<feature type="domain" description="Peptidase A1" evidence="1">
    <location>
        <begin position="105"/>
        <end position="244"/>
    </location>
</feature>
<protein>
    <recommendedName>
        <fullName evidence="1">Peptidase A1 domain-containing protein</fullName>
    </recommendedName>
</protein>
<dbReference type="Pfam" id="PF00026">
    <property type="entry name" value="Asp"/>
    <property type="match status" value="1"/>
</dbReference>
<reference evidence="3" key="1">
    <citation type="journal article" date="2017" name="Genome Biol.">
        <title>Comparative genomics reveals high biological diversity and specific adaptations in the industrially and medically important fungal genus Aspergillus.</title>
        <authorList>
            <person name="de Vries R.P."/>
            <person name="Riley R."/>
            <person name="Wiebenga A."/>
            <person name="Aguilar-Osorio G."/>
            <person name="Amillis S."/>
            <person name="Uchima C.A."/>
            <person name="Anderluh G."/>
            <person name="Asadollahi M."/>
            <person name="Askin M."/>
            <person name="Barry K."/>
            <person name="Battaglia E."/>
            <person name="Bayram O."/>
            <person name="Benocci T."/>
            <person name="Braus-Stromeyer S.A."/>
            <person name="Caldana C."/>
            <person name="Canovas D."/>
            <person name="Cerqueira G.C."/>
            <person name="Chen F."/>
            <person name="Chen W."/>
            <person name="Choi C."/>
            <person name="Clum A."/>
            <person name="Dos Santos R.A."/>
            <person name="Damasio A.R."/>
            <person name="Diallinas G."/>
            <person name="Emri T."/>
            <person name="Fekete E."/>
            <person name="Flipphi M."/>
            <person name="Freyberg S."/>
            <person name="Gallo A."/>
            <person name="Gournas C."/>
            <person name="Habgood R."/>
            <person name="Hainaut M."/>
            <person name="Harispe M.L."/>
            <person name="Henrissat B."/>
            <person name="Hilden K.S."/>
            <person name="Hope R."/>
            <person name="Hossain A."/>
            <person name="Karabika E."/>
            <person name="Karaffa L."/>
            <person name="Karanyi Z."/>
            <person name="Krasevec N."/>
            <person name="Kuo A."/>
            <person name="Kusch H."/>
            <person name="LaButti K."/>
            <person name="Lagendijk E.L."/>
            <person name="Lapidus A."/>
            <person name="Levasseur A."/>
            <person name="Lindquist E."/>
            <person name="Lipzen A."/>
            <person name="Logrieco A.F."/>
            <person name="MacCabe A."/>
            <person name="Maekelae M.R."/>
            <person name="Malavazi I."/>
            <person name="Melin P."/>
            <person name="Meyer V."/>
            <person name="Mielnichuk N."/>
            <person name="Miskei M."/>
            <person name="Molnar A.P."/>
            <person name="Mule G."/>
            <person name="Ngan C.Y."/>
            <person name="Orejas M."/>
            <person name="Orosz E."/>
            <person name="Ouedraogo J.P."/>
            <person name="Overkamp K.M."/>
            <person name="Park H.-S."/>
            <person name="Perrone G."/>
            <person name="Piumi F."/>
            <person name="Punt P.J."/>
            <person name="Ram A.F."/>
            <person name="Ramon A."/>
            <person name="Rauscher S."/>
            <person name="Record E."/>
            <person name="Riano-Pachon D.M."/>
            <person name="Robert V."/>
            <person name="Roehrig J."/>
            <person name="Ruller R."/>
            <person name="Salamov A."/>
            <person name="Salih N.S."/>
            <person name="Samson R.A."/>
            <person name="Sandor E."/>
            <person name="Sanguinetti M."/>
            <person name="Schuetze T."/>
            <person name="Sepcic K."/>
            <person name="Shelest E."/>
            <person name="Sherlock G."/>
            <person name="Sophianopoulou V."/>
            <person name="Squina F.M."/>
            <person name="Sun H."/>
            <person name="Susca A."/>
            <person name="Todd R.B."/>
            <person name="Tsang A."/>
            <person name="Unkles S.E."/>
            <person name="van de Wiele N."/>
            <person name="van Rossen-Uffink D."/>
            <person name="Oliveira J.V."/>
            <person name="Vesth T.C."/>
            <person name="Visser J."/>
            <person name="Yu J.-H."/>
            <person name="Zhou M."/>
            <person name="Andersen M.R."/>
            <person name="Archer D.B."/>
            <person name="Baker S.E."/>
            <person name="Benoit I."/>
            <person name="Brakhage A.A."/>
            <person name="Braus G.H."/>
            <person name="Fischer R."/>
            <person name="Frisvad J.C."/>
            <person name="Goldman G.H."/>
            <person name="Houbraken J."/>
            <person name="Oakley B."/>
            <person name="Pocsi I."/>
            <person name="Scazzocchio C."/>
            <person name="Seiboth B."/>
            <person name="vanKuyk P.A."/>
            <person name="Wortman J."/>
            <person name="Dyer P.S."/>
            <person name="Grigoriev I.V."/>
        </authorList>
    </citation>
    <scope>NUCLEOTIDE SEQUENCE [LARGE SCALE GENOMIC DNA]</scope>
    <source>
        <strain evidence="3">CBS 101740 / IMI 381727 / IBT 21946</strain>
    </source>
</reference>
<dbReference type="OrthoDB" id="771136at2759"/>
<sequence length="317" mass="34983">MYDTGSTDLVLPMRNCTDCGSHTLFQPAGSQTFSRKPNVKVVGEYSTVTPSVWESSPHQDNGSFSVPSFQKCSAICPWTASWGWGWHRSLLMMGFPHSGRGSEYRAEMTVGGVDESKFVGDIVWTDLNRNASILSEAYVVDFVRLDINGRPTGNYSTGIAGGPPAPFTAGLIALDTGTAFLQTPDQQSAEDLYRQISPFITQIDSAGAWGAPCPLLNAVAPELTFTISTDGQTITLPRSFFNLGEYPGQPGISPLSPWRIRREKGAPCGWWDLPYSKHIIPCGMAWTFGWDLPPRWHLSSRWLLNYLDLSILVRLLR</sequence>
<keyword evidence="3" id="KW-1185">Reference proteome</keyword>
<dbReference type="Gene3D" id="2.40.70.10">
    <property type="entry name" value="Acid Proteases"/>
    <property type="match status" value="1"/>
</dbReference>
<accession>A0A1L9U5S7</accession>
<gene>
    <name evidence="2" type="ORF">ASPBRDRAFT_59421</name>
</gene>
<name>A0A1L9U5S7_ASPBC</name>
<dbReference type="VEuPathDB" id="FungiDB:ASPBRDRAFT_59421"/>
<dbReference type="AlphaFoldDB" id="A0A1L9U5S7"/>
<evidence type="ECO:0000259" key="1">
    <source>
        <dbReference type="Pfam" id="PF00026"/>
    </source>
</evidence>
<dbReference type="Proteomes" id="UP000184499">
    <property type="component" value="Unassembled WGS sequence"/>
</dbReference>
<evidence type="ECO:0000313" key="2">
    <source>
        <dbReference type="EMBL" id="OJJ67017.1"/>
    </source>
</evidence>
<dbReference type="RefSeq" id="XP_067474266.1">
    <property type="nucleotide sequence ID" value="XM_067628056.1"/>
</dbReference>
<dbReference type="InterPro" id="IPR033121">
    <property type="entry name" value="PEPTIDASE_A1"/>
</dbReference>